<dbReference type="SUPFAM" id="SSF47413">
    <property type="entry name" value="lambda repressor-like DNA-binding domains"/>
    <property type="match status" value="1"/>
</dbReference>
<dbReference type="PANTHER" id="PTHR46797">
    <property type="entry name" value="HTH-TYPE TRANSCRIPTIONAL REGULATOR"/>
    <property type="match status" value="1"/>
</dbReference>
<sequence length="184" mass="20487">MSDPIQTVAMRICDLRDIAGLSQEQVAERAGVPLEEYIAYEAGTRDFSFSHLFNIAGVLGVDISDLLTGESPKLKGYILTRAGKGLAFERRKAYQYEHLAYNFRDKKAEPFMVTVDYDPSGKEKPAHSHEGQEFDYVLEGHMKIVLGGNDVYLGPGDSIYYDSAIPHAMYAVDSDCHFIAVVIK</sequence>
<dbReference type="GO" id="GO:0003700">
    <property type="term" value="F:DNA-binding transcription factor activity"/>
    <property type="evidence" value="ECO:0007669"/>
    <property type="project" value="TreeGrafter"/>
</dbReference>
<evidence type="ECO:0000313" key="4">
    <source>
        <dbReference type="Proteomes" id="UP000824140"/>
    </source>
</evidence>
<dbReference type="CDD" id="cd02209">
    <property type="entry name" value="cupin_XRE_C"/>
    <property type="match status" value="1"/>
</dbReference>
<dbReference type="Pfam" id="PF07883">
    <property type="entry name" value="Cupin_2"/>
    <property type="match status" value="1"/>
</dbReference>
<reference evidence="3" key="1">
    <citation type="submission" date="2020-10" db="EMBL/GenBank/DDBJ databases">
        <authorList>
            <person name="Gilroy R."/>
        </authorList>
    </citation>
    <scope>NUCLEOTIDE SEQUENCE</scope>
    <source>
        <strain evidence="3">13766</strain>
    </source>
</reference>
<name>A0A9D1K7G4_9FIRM</name>
<dbReference type="InterPro" id="IPR010982">
    <property type="entry name" value="Lambda_DNA-bd_dom_sf"/>
</dbReference>
<dbReference type="CDD" id="cd00093">
    <property type="entry name" value="HTH_XRE"/>
    <property type="match status" value="1"/>
</dbReference>
<evidence type="ECO:0000259" key="2">
    <source>
        <dbReference type="PROSITE" id="PS50943"/>
    </source>
</evidence>
<evidence type="ECO:0000256" key="1">
    <source>
        <dbReference type="ARBA" id="ARBA00023125"/>
    </source>
</evidence>
<dbReference type="EMBL" id="DVJN01000155">
    <property type="protein sequence ID" value="HIS92878.1"/>
    <property type="molecule type" value="Genomic_DNA"/>
</dbReference>
<comment type="caution">
    <text evidence="3">The sequence shown here is derived from an EMBL/GenBank/DDBJ whole genome shotgun (WGS) entry which is preliminary data.</text>
</comment>
<dbReference type="Pfam" id="PF01381">
    <property type="entry name" value="HTH_3"/>
    <property type="match status" value="1"/>
</dbReference>
<dbReference type="SMART" id="SM00530">
    <property type="entry name" value="HTH_XRE"/>
    <property type="match status" value="1"/>
</dbReference>
<organism evidence="3 4">
    <name type="scientific">Candidatus Alectryocaccomicrobium excrementavium</name>
    <dbReference type="NCBI Taxonomy" id="2840668"/>
    <lineage>
        <taxon>Bacteria</taxon>
        <taxon>Bacillati</taxon>
        <taxon>Bacillota</taxon>
        <taxon>Clostridia</taxon>
        <taxon>Candidatus Alectryocaccomicrobium</taxon>
    </lineage>
</organism>
<dbReference type="InterPro" id="IPR014710">
    <property type="entry name" value="RmlC-like_jellyroll"/>
</dbReference>
<dbReference type="GO" id="GO:0003677">
    <property type="term" value="F:DNA binding"/>
    <property type="evidence" value="ECO:0007669"/>
    <property type="project" value="UniProtKB-KW"/>
</dbReference>
<dbReference type="InterPro" id="IPR011051">
    <property type="entry name" value="RmlC_Cupin_sf"/>
</dbReference>
<protein>
    <submittedName>
        <fullName evidence="3">Cupin domain-containing protein</fullName>
    </submittedName>
</protein>
<keyword evidence="1" id="KW-0238">DNA-binding</keyword>
<dbReference type="Gene3D" id="1.10.260.40">
    <property type="entry name" value="lambda repressor-like DNA-binding domains"/>
    <property type="match status" value="1"/>
</dbReference>
<dbReference type="InterPro" id="IPR050807">
    <property type="entry name" value="TransReg_Diox_bact_type"/>
</dbReference>
<dbReference type="PANTHER" id="PTHR46797:SF19">
    <property type="entry name" value="BLL2473 PROTEIN"/>
    <property type="match status" value="1"/>
</dbReference>
<dbReference type="Gene3D" id="2.60.120.10">
    <property type="entry name" value="Jelly Rolls"/>
    <property type="match status" value="1"/>
</dbReference>
<feature type="domain" description="HTH cro/C1-type" evidence="2">
    <location>
        <begin position="15"/>
        <end position="66"/>
    </location>
</feature>
<evidence type="ECO:0000313" key="3">
    <source>
        <dbReference type="EMBL" id="HIS92878.1"/>
    </source>
</evidence>
<dbReference type="InterPro" id="IPR013096">
    <property type="entry name" value="Cupin_2"/>
</dbReference>
<dbReference type="PROSITE" id="PS50943">
    <property type="entry name" value="HTH_CROC1"/>
    <property type="match status" value="1"/>
</dbReference>
<gene>
    <name evidence="3" type="ORF">IAA84_07695</name>
</gene>
<dbReference type="Proteomes" id="UP000824140">
    <property type="component" value="Unassembled WGS sequence"/>
</dbReference>
<dbReference type="SUPFAM" id="SSF51182">
    <property type="entry name" value="RmlC-like cupins"/>
    <property type="match status" value="1"/>
</dbReference>
<dbReference type="InterPro" id="IPR001387">
    <property type="entry name" value="Cro/C1-type_HTH"/>
</dbReference>
<reference evidence="3" key="2">
    <citation type="journal article" date="2021" name="PeerJ">
        <title>Extensive microbial diversity within the chicken gut microbiome revealed by metagenomics and culture.</title>
        <authorList>
            <person name="Gilroy R."/>
            <person name="Ravi A."/>
            <person name="Getino M."/>
            <person name="Pursley I."/>
            <person name="Horton D.L."/>
            <person name="Alikhan N.F."/>
            <person name="Baker D."/>
            <person name="Gharbi K."/>
            <person name="Hall N."/>
            <person name="Watson M."/>
            <person name="Adriaenssens E.M."/>
            <person name="Foster-Nyarko E."/>
            <person name="Jarju S."/>
            <person name="Secka A."/>
            <person name="Antonio M."/>
            <person name="Oren A."/>
            <person name="Chaudhuri R.R."/>
            <person name="La Ragione R."/>
            <person name="Hildebrand F."/>
            <person name="Pallen M.J."/>
        </authorList>
    </citation>
    <scope>NUCLEOTIDE SEQUENCE</scope>
    <source>
        <strain evidence="3">13766</strain>
    </source>
</reference>
<dbReference type="GO" id="GO:0005829">
    <property type="term" value="C:cytosol"/>
    <property type="evidence" value="ECO:0007669"/>
    <property type="project" value="TreeGrafter"/>
</dbReference>
<dbReference type="AlphaFoldDB" id="A0A9D1K7G4"/>
<accession>A0A9D1K7G4</accession>
<proteinExistence type="predicted"/>